<dbReference type="EMBL" id="KV749368">
    <property type="protein sequence ID" value="OCL09765.1"/>
    <property type="molecule type" value="Genomic_DNA"/>
</dbReference>
<accession>A0A8E2F3Q9</accession>
<proteinExistence type="predicted"/>
<keyword evidence="1" id="KW-0175">Coiled coil</keyword>
<evidence type="ECO:0000256" key="1">
    <source>
        <dbReference type="SAM" id="Coils"/>
    </source>
</evidence>
<protein>
    <recommendedName>
        <fullName evidence="3">Clr5 domain-containing protein</fullName>
    </recommendedName>
</protein>
<feature type="compositionally biased region" description="Basic and acidic residues" evidence="2">
    <location>
        <begin position="268"/>
        <end position="283"/>
    </location>
</feature>
<keyword evidence="5" id="KW-1185">Reference proteome</keyword>
<dbReference type="PANTHER" id="PTHR38788">
    <property type="entry name" value="CLR5 DOMAIN-CONTAINING PROTEIN"/>
    <property type="match status" value="1"/>
</dbReference>
<dbReference type="AlphaFoldDB" id="A0A8E2F3Q9"/>
<organism evidence="4 5">
    <name type="scientific">Glonium stellatum</name>
    <dbReference type="NCBI Taxonomy" id="574774"/>
    <lineage>
        <taxon>Eukaryota</taxon>
        <taxon>Fungi</taxon>
        <taxon>Dikarya</taxon>
        <taxon>Ascomycota</taxon>
        <taxon>Pezizomycotina</taxon>
        <taxon>Dothideomycetes</taxon>
        <taxon>Pleosporomycetidae</taxon>
        <taxon>Gloniales</taxon>
        <taxon>Gloniaceae</taxon>
        <taxon>Glonium</taxon>
    </lineage>
</organism>
<dbReference type="PANTHER" id="PTHR38788:SF3">
    <property type="entry name" value="CLR5 DOMAIN-CONTAINING PROTEIN"/>
    <property type="match status" value="1"/>
</dbReference>
<feature type="domain" description="Clr5" evidence="3">
    <location>
        <begin position="104"/>
        <end position="150"/>
    </location>
</feature>
<feature type="region of interest" description="Disordered" evidence="2">
    <location>
        <begin position="238"/>
        <end position="283"/>
    </location>
</feature>
<feature type="coiled-coil region" evidence="1">
    <location>
        <begin position="487"/>
        <end position="514"/>
    </location>
</feature>
<reference evidence="4 5" key="1">
    <citation type="journal article" date="2016" name="Nat. Commun.">
        <title>Ectomycorrhizal ecology is imprinted in the genome of the dominant symbiotic fungus Cenococcum geophilum.</title>
        <authorList>
            <consortium name="DOE Joint Genome Institute"/>
            <person name="Peter M."/>
            <person name="Kohler A."/>
            <person name="Ohm R.A."/>
            <person name="Kuo A."/>
            <person name="Krutzmann J."/>
            <person name="Morin E."/>
            <person name="Arend M."/>
            <person name="Barry K.W."/>
            <person name="Binder M."/>
            <person name="Choi C."/>
            <person name="Clum A."/>
            <person name="Copeland A."/>
            <person name="Grisel N."/>
            <person name="Haridas S."/>
            <person name="Kipfer T."/>
            <person name="LaButti K."/>
            <person name="Lindquist E."/>
            <person name="Lipzen A."/>
            <person name="Maire R."/>
            <person name="Meier B."/>
            <person name="Mihaltcheva S."/>
            <person name="Molinier V."/>
            <person name="Murat C."/>
            <person name="Poggeler S."/>
            <person name="Quandt C.A."/>
            <person name="Sperisen C."/>
            <person name="Tritt A."/>
            <person name="Tisserant E."/>
            <person name="Crous P.W."/>
            <person name="Henrissat B."/>
            <person name="Nehls U."/>
            <person name="Egli S."/>
            <person name="Spatafora J.W."/>
            <person name="Grigoriev I.V."/>
            <person name="Martin F.M."/>
        </authorList>
    </citation>
    <scope>NUCLEOTIDE SEQUENCE [LARGE SCALE GENOMIC DNA]</scope>
    <source>
        <strain evidence="4 5">CBS 207.34</strain>
    </source>
</reference>
<name>A0A8E2F3Q9_9PEZI</name>
<dbReference type="Proteomes" id="UP000250140">
    <property type="component" value="Unassembled WGS sequence"/>
</dbReference>
<evidence type="ECO:0000259" key="3">
    <source>
        <dbReference type="Pfam" id="PF14420"/>
    </source>
</evidence>
<feature type="compositionally biased region" description="Polar residues" evidence="2">
    <location>
        <begin position="243"/>
        <end position="267"/>
    </location>
</feature>
<dbReference type="InterPro" id="IPR025676">
    <property type="entry name" value="Clr5_dom"/>
</dbReference>
<dbReference type="Pfam" id="PF14420">
    <property type="entry name" value="Clr5"/>
    <property type="match status" value="1"/>
</dbReference>
<evidence type="ECO:0000313" key="4">
    <source>
        <dbReference type="EMBL" id="OCL09765.1"/>
    </source>
</evidence>
<evidence type="ECO:0000313" key="5">
    <source>
        <dbReference type="Proteomes" id="UP000250140"/>
    </source>
</evidence>
<gene>
    <name evidence="4" type="ORF">AOQ84DRAFT_403704</name>
</gene>
<dbReference type="OrthoDB" id="4692486at2759"/>
<evidence type="ECO:0000256" key="2">
    <source>
        <dbReference type="SAM" id="MobiDB-lite"/>
    </source>
</evidence>
<sequence length="570" mass="64367">MDYINWTDLRITAGDFITNEEPGPHSSNDDSFRSFQLRDTFLYSINEAIDPTELLPPGPAAHALLNTSDATAAEEEWTQGQGSQLLPCDTIGTYATGAQLDPPNMWEMHFEVLLFFFVSFELKDIKKKMEDSYGFYASIKQYKTQIGQWQKEGRFPPKHIKRADMEAMVSLKEQRALDGKQTVFFYRGWRIDDIKIKRFISRFGVNPANNAGKLPEYITSQTPPPIESYMPASARVDTALDDSPSTNSQQQSIPQCSVISQTNTSTPSKERTHTLGDDTREGSYRKLASHPTCTLTGCLVEGHNTELGSQTARLSQWNTPLSTKDPTPIWTSVLPSAISSHAILMKESHNEASSPSTPLLSRSREDAVLYQGETFLEPLYRSSSLPSVMPEHNYVKEASYSFDIPNSSGLVDSEMLETIDDTDPTVNENKDDMLEDCQILVSCIFEFLQTTQPRRYELQAQLTVICEDLLRVIRTEKEKRVVMATALKNAELDRKKLTNECELLLTRNKALRDENQVLLARRMVLMDECHQLERKKTLHELAMSEVYSPSQNTSSAILNMSHSRITASDT</sequence>